<protein>
    <submittedName>
        <fullName evidence="2">Beta-lactamase family protein</fullName>
    </submittedName>
</protein>
<evidence type="ECO:0000259" key="1">
    <source>
        <dbReference type="Pfam" id="PF00144"/>
    </source>
</evidence>
<dbReference type="InterPro" id="IPR012338">
    <property type="entry name" value="Beta-lactam/transpept-like"/>
</dbReference>
<reference evidence="2" key="1">
    <citation type="submission" date="2020-11" db="EMBL/GenBank/DDBJ databases">
        <title>Bacterial whole genome sequence for Caenimonas sp. DR4.4.</title>
        <authorList>
            <person name="Le V."/>
            <person name="Ko S.-R."/>
            <person name="Ahn C.-Y."/>
            <person name="Oh H.-M."/>
        </authorList>
    </citation>
    <scope>NUCLEOTIDE SEQUENCE</scope>
    <source>
        <strain evidence="2">DR4.4</strain>
    </source>
</reference>
<evidence type="ECO:0000313" key="2">
    <source>
        <dbReference type="EMBL" id="MBG9390326.1"/>
    </source>
</evidence>
<proteinExistence type="predicted"/>
<dbReference type="Pfam" id="PF00144">
    <property type="entry name" value="Beta-lactamase"/>
    <property type="match status" value="1"/>
</dbReference>
<dbReference type="PANTHER" id="PTHR43283:SF3">
    <property type="entry name" value="BETA-LACTAMASE FAMILY PROTEIN (AFU_ORTHOLOGUE AFUA_5G07500)"/>
    <property type="match status" value="1"/>
</dbReference>
<dbReference type="PANTHER" id="PTHR43283">
    <property type="entry name" value="BETA-LACTAMASE-RELATED"/>
    <property type="match status" value="1"/>
</dbReference>
<accession>A0A931H818</accession>
<dbReference type="Gene3D" id="3.40.710.10">
    <property type="entry name" value="DD-peptidase/beta-lactamase superfamily"/>
    <property type="match status" value="1"/>
</dbReference>
<sequence>MNRAGLARMQDVLQSHIDARRIPGAVAVVALGGHVEYLGSLGQRDAAAGDAMKDDAIFRIYSMTKPLVSLAALMQAEEGGLQLGDPVSKYLPEFSDLQVAVEEGGVIRRLDAARREPTVHDLLRHTAGFTYEFLGSSAVQRKYESADITNRSRTNAEFCKVLAALPLAHQPGSCWEYSRATDVLGAVVEVVDGRPLGESLRRRIFDPLGMKDTHFATPPSEWHRLAEPFAEDPDTGKPVVMLDAKEVPAYESGGGGLMSTAGDYTRFLQLMRNRGSLDGTRLVSRKTVEWMTSDHLGTIAANGELLLPGYGFGLGFAVRLAAGLAPQPGSPGQYFWSGIGGTSFFVDPAEDLFAMLLTQAPNQRIYFRNLFRHLVYAALD</sequence>
<organism evidence="2 3">
    <name type="scientific">Caenimonas aquaedulcis</name>
    <dbReference type="NCBI Taxonomy" id="2793270"/>
    <lineage>
        <taxon>Bacteria</taxon>
        <taxon>Pseudomonadati</taxon>
        <taxon>Pseudomonadota</taxon>
        <taxon>Betaproteobacteria</taxon>
        <taxon>Burkholderiales</taxon>
        <taxon>Comamonadaceae</taxon>
        <taxon>Caenimonas</taxon>
    </lineage>
</organism>
<gene>
    <name evidence="2" type="ORF">I5803_20005</name>
</gene>
<dbReference type="InterPro" id="IPR050789">
    <property type="entry name" value="Diverse_Enzym_Activities"/>
</dbReference>
<dbReference type="SUPFAM" id="SSF56601">
    <property type="entry name" value="beta-lactamase/transpeptidase-like"/>
    <property type="match status" value="1"/>
</dbReference>
<comment type="caution">
    <text evidence="2">The sequence shown here is derived from an EMBL/GenBank/DDBJ whole genome shotgun (WGS) entry which is preliminary data.</text>
</comment>
<dbReference type="AlphaFoldDB" id="A0A931H818"/>
<dbReference type="EMBL" id="JADWYS010000001">
    <property type="protein sequence ID" value="MBG9390326.1"/>
    <property type="molecule type" value="Genomic_DNA"/>
</dbReference>
<dbReference type="Proteomes" id="UP000651050">
    <property type="component" value="Unassembled WGS sequence"/>
</dbReference>
<dbReference type="InterPro" id="IPR001466">
    <property type="entry name" value="Beta-lactam-related"/>
</dbReference>
<keyword evidence="3" id="KW-1185">Reference proteome</keyword>
<name>A0A931H818_9BURK</name>
<feature type="domain" description="Beta-lactamase-related" evidence="1">
    <location>
        <begin position="11"/>
        <end position="362"/>
    </location>
</feature>
<evidence type="ECO:0000313" key="3">
    <source>
        <dbReference type="Proteomes" id="UP000651050"/>
    </source>
</evidence>